<dbReference type="Proteomes" id="UP001157974">
    <property type="component" value="Unassembled WGS sequence"/>
</dbReference>
<organism evidence="3 4">
    <name type="scientific">Rhodosorus marinus</name>
    <dbReference type="NCBI Taxonomy" id="101924"/>
    <lineage>
        <taxon>Eukaryota</taxon>
        <taxon>Rhodophyta</taxon>
        <taxon>Stylonematophyceae</taxon>
        <taxon>Stylonematales</taxon>
        <taxon>Stylonemataceae</taxon>
        <taxon>Rhodosorus</taxon>
    </lineage>
</organism>
<evidence type="ECO:0000313" key="3">
    <source>
        <dbReference type="EMBL" id="KAJ8902940.1"/>
    </source>
</evidence>
<keyword evidence="2" id="KW-0732">Signal</keyword>
<proteinExistence type="predicted"/>
<feature type="chain" id="PRO_5043518852" evidence="2">
    <location>
        <begin position="17"/>
        <end position="489"/>
    </location>
</feature>
<feature type="signal peptide" evidence="2">
    <location>
        <begin position="1"/>
        <end position="16"/>
    </location>
</feature>
<evidence type="ECO:0000256" key="1">
    <source>
        <dbReference type="SAM" id="Phobius"/>
    </source>
</evidence>
<keyword evidence="1" id="KW-1133">Transmembrane helix</keyword>
<sequence>MVCVLLLLALYARVYGARGVDNWTGNSVEWREHGIILPLDIHSQVEFTSKVHFDGDLIVQSLFLGVPDTKVDGKVFSYRGEPSKGSENWELVQTIKGKDCSFGKAISADNTSGWMTISSVDCNCRTCGRVSLFKRQNGLWNLHGVFSRTSEDFGKSVSIHGEFVMISSTKSVFIFKLSEDTWLDFQQFDVTSRRLRVLPCEDSKRTYTVSPDYSARGKSFGDVQLGERTAVLALEGEGCSRAFLLRLSEEGMWAVNRVFVHHGYDRAQWSTTVVEKPIVSFDEIRSQVLVACKNCDNRLSASLFVWETDERGSSAWAEESFVLGTKEFYYSIPAKIRDREKNHQLIQISDGRVTFCEQILPFASAGTLVRLPDGTWEGKTAFRPPAREVTDVRVFCNAVDMYSSHAVVLYRTLESPLVSIPVVYYNASVSDVQVPELGNEVGNEESARDKPPLSAGTVVGIVIGGVLAIFLLMWIVKLFLRQTQEVQLK</sequence>
<comment type="caution">
    <text evidence="3">The sequence shown here is derived from an EMBL/GenBank/DDBJ whole genome shotgun (WGS) entry which is preliminary data.</text>
</comment>
<keyword evidence="1" id="KW-0472">Membrane</keyword>
<dbReference type="AlphaFoldDB" id="A0AAV8UK61"/>
<name>A0AAV8UK61_9RHOD</name>
<evidence type="ECO:0000256" key="2">
    <source>
        <dbReference type="SAM" id="SignalP"/>
    </source>
</evidence>
<keyword evidence="1" id="KW-0812">Transmembrane</keyword>
<feature type="transmembrane region" description="Helical" evidence="1">
    <location>
        <begin position="458"/>
        <end position="480"/>
    </location>
</feature>
<accession>A0AAV8UK61</accession>
<protein>
    <submittedName>
        <fullName evidence="3">Uncharacterized protein</fullName>
    </submittedName>
</protein>
<evidence type="ECO:0000313" key="4">
    <source>
        <dbReference type="Proteomes" id="UP001157974"/>
    </source>
</evidence>
<dbReference type="EMBL" id="JAMWBK010000008">
    <property type="protein sequence ID" value="KAJ8902940.1"/>
    <property type="molecule type" value="Genomic_DNA"/>
</dbReference>
<keyword evidence="4" id="KW-1185">Reference proteome</keyword>
<reference evidence="3 4" key="1">
    <citation type="journal article" date="2023" name="Nat. Commun.">
        <title>Origin of minicircular mitochondrial genomes in red algae.</title>
        <authorList>
            <person name="Lee Y."/>
            <person name="Cho C.H."/>
            <person name="Lee Y.M."/>
            <person name="Park S.I."/>
            <person name="Yang J.H."/>
            <person name="West J.A."/>
            <person name="Bhattacharya D."/>
            <person name="Yoon H.S."/>
        </authorList>
    </citation>
    <scope>NUCLEOTIDE SEQUENCE [LARGE SCALE GENOMIC DNA]</scope>
    <source>
        <strain evidence="3 4">CCMP1338</strain>
        <tissue evidence="3">Whole cell</tissue>
    </source>
</reference>
<gene>
    <name evidence="3" type="ORF">NDN08_006258</name>
</gene>